<name>A0A2P2P4Y2_RHIMU</name>
<reference evidence="2" key="1">
    <citation type="submission" date="2018-02" db="EMBL/GenBank/DDBJ databases">
        <title>Rhizophora mucronata_Transcriptome.</title>
        <authorList>
            <person name="Meera S.P."/>
            <person name="Sreeshan A."/>
            <person name="Augustine A."/>
        </authorList>
    </citation>
    <scope>NUCLEOTIDE SEQUENCE</scope>
    <source>
        <tissue evidence="2">Leaf</tissue>
    </source>
</reference>
<protein>
    <submittedName>
        <fullName evidence="2">Uncharacterized protein</fullName>
    </submittedName>
</protein>
<organism evidence="2">
    <name type="scientific">Rhizophora mucronata</name>
    <name type="common">Asiatic mangrove</name>
    <dbReference type="NCBI Taxonomy" id="61149"/>
    <lineage>
        <taxon>Eukaryota</taxon>
        <taxon>Viridiplantae</taxon>
        <taxon>Streptophyta</taxon>
        <taxon>Embryophyta</taxon>
        <taxon>Tracheophyta</taxon>
        <taxon>Spermatophyta</taxon>
        <taxon>Magnoliopsida</taxon>
        <taxon>eudicotyledons</taxon>
        <taxon>Gunneridae</taxon>
        <taxon>Pentapetalae</taxon>
        <taxon>rosids</taxon>
        <taxon>fabids</taxon>
        <taxon>Malpighiales</taxon>
        <taxon>Rhizophoraceae</taxon>
        <taxon>Rhizophora</taxon>
    </lineage>
</organism>
<evidence type="ECO:0000313" key="2">
    <source>
        <dbReference type="EMBL" id="MBX49739.1"/>
    </source>
</evidence>
<proteinExistence type="predicted"/>
<dbReference type="EMBL" id="GGEC01069255">
    <property type="protein sequence ID" value="MBX49739.1"/>
    <property type="molecule type" value="Transcribed_RNA"/>
</dbReference>
<feature type="region of interest" description="Disordered" evidence="1">
    <location>
        <begin position="1"/>
        <end position="35"/>
    </location>
</feature>
<evidence type="ECO:0000256" key="1">
    <source>
        <dbReference type="SAM" id="MobiDB-lite"/>
    </source>
</evidence>
<sequence length="90" mass="10124">MSEGTQKTTEKWSRAFKPSALSENMRIETQQKGNPKHQITFVTKLVNRKPMGCMKTGSINTLRNQNKQTANLLDGLQLLPLQLLLIVKAS</sequence>
<accession>A0A2P2P4Y2</accession>
<dbReference type="AlphaFoldDB" id="A0A2P2P4Y2"/>